<name>A0ABX1CXB7_9FLAO</name>
<reference evidence="2 3" key="1">
    <citation type="submission" date="2020-03" db="EMBL/GenBank/DDBJ databases">
        <title>Salinimicrobium sp. nov, isolated from SCS.</title>
        <authorList>
            <person name="Cao W.R."/>
        </authorList>
    </citation>
    <scope>NUCLEOTIDE SEQUENCE [LARGE SCALE GENOMIC DNA]</scope>
    <source>
        <strain evidence="3">J15B91</strain>
    </source>
</reference>
<organism evidence="2 3">
    <name type="scientific">Salinimicrobium oceani</name>
    <dbReference type="NCBI Taxonomy" id="2722702"/>
    <lineage>
        <taxon>Bacteria</taxon>
        <taxon>Pseudomonadati</taxon>
        <taxon>Bacteroidota</taxon>
        <taxon>Flavobacteriia</taxon>
        <taxon>Flavobacteriales</taxon>
        <taxon>Flavobacteriaceae</taxon>
        <taxon>Salinimicrobium</taxon>
    </lineage>
</organism>
<protein>
    <recommendedName>
        <fullName evidence="4">PH domain-containing protein</fullName>
    </recommendedName>
</protein>
<accession>A0ABX1CXB7</accession>
<keyword evidence="3" id="KW-1185">Reference proteome</keyword>
<keyword evidence="1" id="KW-1133">Transmembrane helix</keyword>
<evidence type="ECO:0000313" key="3">
    <source>
        <dbReference type="Proteomes" id="UP000703674"/>
    </source>
</evidence>
<dbReference type="Proteomes" id="UP000703674">
    <property type="component" value="Unassembled WGS sequence"/>
</dbReference>
<feature type="transmembrane region" description="Helical" evidence="1">
    <location>
        <begin position="12"/>
        <end position="29"/>
    </location>
</feature>
<sequence>MTIRYSKKAFRRDLILGSVFLIFGIFFIAEEPDNVIRYGFLVVSLLHLISGLYQLKMPYLKLENGKITKGGLISKSIPLSEVVRIRKFAGDYTLYTSDKKLKINSELVNKTELNRLDELMRSIDVPLDETPPKDYKHS</sequence>
<comment type="caution">
    <text evidence="2">The sequence shown here is derived from an EMBL/GenBank/DDBJ whole genome shotgun (WGS) entry which is preliminary data.</text>
</comment>
<feature type="transmembrane region" description="Helical" evidence="1">
    <location>
        <begin position="35"/>
        <end position="53"/>
    </location>
</feature>
<evidence type="ECO:0000313" key="2">
    <source>
        <dbReference type="EMBL" id="NJW51301.1"/>
    </source>
</evidence>
<dbReference type="EMBL" id="JAAVJR010000001">
    <property type="protein sequence ID" value="NJW51301.1"/>
    <property type="molecule type" value="Genomic_DNA"/>
</dbReference>
<proteinExistence type="predicted"/>
<keyword evidence="1" id="KW-0812">Transmembrane</keyword>
<dbReference type="RefSeq" id="WP_168136479.1">
    <property type="nucleotide sequence ID" value="NZ_JAAVJR010000001.1"/>
</dbReference>
<evidence type="ECO:0008006" key="4">
    <source>
        <dbReference type="Google" id="ProtNLM"/>
    </source>
</evidence>
<evidence type="ECO:0000256" key="1">
    <source>
        <dbReference type="SAM" id="Phobius"/>
    </source>
</evidence>
<gene>
    <name evidence="2" type="ORF">HC175_00040</name>
</gene>
<keyword evidence="1" id="KW-0472">Membrane</keyword>